<protein>
    <submittedName>
        <fullName evidence="4">Ni/Fe hydrogenase subunit gamma</fullName>
    </submittedName>
</protein>
<dbReference type="GO" id="GO:0046872">
    <property type="term" value="F:metal ion binding"/>
    <property type="evidence" value="ECO:0007669"/>
    <property type="project" value="UniProtKB-KW"/>
</dbReference>
<keyword evidence="1" id="KW-0408">Iron</keyword>
<accession>A0A7C5XK97</accession>
<feature type="binding site" evidence="1">
    <location>
        <position position="240"/>
    </location>
    <ligand>
        <name>[2Fe-2S] cluster</name>
        <dbReference type="ChEBI" id="CHEBI:190135"/>
    </ligand>
</feature>
<dbReference type="GO" id="GO:0006221">
    <property type="term" value="P:pyrimidine nucleotide biosynthetic process"/>
    <property type="evidence" value="ECO:0007669"/>
    <property type="project" value="InterPro"/>
</dbReference>
<name>A0A7C5XK97_9CREN</name>
<sequence>MSSLPASLIPIKTAIVDIKNETQNVRTYYIKLPNSVEIPKPGQFNMIYIHGVGEVPISVSDIDYEARVVAHTVRFVGSVTKAFSILEKDSLIGFRGPYGIGWPMDLAIGRNLILIAGGIGLPPLRPVIREVAKNRAMYRKLFILYGARTPDDLIYRHEYRDYESIPDTEFYITVDKSNNDWKGRVGVVTDLISLINIDPSETLVFVCGPEIMMKFAVKELLKKGFKGNKIFLSLERRMKCGVGLCGHCQMGPYFVCRHGPVFPLWFISRYFWVDQI</sequence>
<gene>
    <name evidence="4" type="ORF">ENM84_02865</name>
</gene>
<dbReference type="InterPro" id="IPR050353">
    <property type="entry name" value="PyrK_electron_transfer"/>
</dbReference>
<dbReference type="PRINTS" id="PR00371">
    <property type="entry name" value="FPNCR"/>
</dbReference>
<dbReference type="SUPFAM" id="SSF52343">
    <property type="entry name" value="Ferredoxin reductase-like, C-terminal NADP-linked domain"/>
    <property type="match status" value="1"/>
</dbReference>
<evidence type="ECO:0000313" key="4">
    <source>
        <dbReference type="EMBL" id="HHP81586.1"/>
    </source>
</evidence>
<dbReference type="PRINTS" id="PR00406">
    <property type="entry name" value="CYTB5RDTASE"/>
</dbReference>
<dbReference type="Gene3D" id="2.40.30.10">
    <property type="entry name" value="Translation factors"/>
    <property type="match status" value="1"/>
</dbReference>
<dbReference type="Pfam" id="PF00175">
    <property type="entry name" value="NAD_binding_1"/>
    <property type="match status" value="1"/>
</dbReference>
<dbReference type="CDD" id="cd06221">
    <property type="entry name" value="sulfite_reductase_like"/>
    <property type="match status" value="1"/>
</dbReference>
<dbReference type="GO" id="GO:0051537">
    <property type="term" value="F:2 iron, 2 sulfur cluster binding"/>
    <property type="evidence" value="ECO:0007669"/>
    <property type="project" value="UniProtKB-KW"/>
</dbReference>
<evidence type="ECO:0000259" key="2">
    <source>
        <dbReference type="Pfam" id="PF00175"/>
    </source>
</evidence>
<keyword evidence="1" id="KW-0479">Metal-binding</keyword>
<feature type="binding site" evidence="1">
    <location>
        <position position="256"/>
    </location>
    <ligand>
        <name>[2Fe-2S] cluster</name>
        <dbReference type="ChEBI" id="CHEBI:190135"/>
    </ligand>
</feature>
<evidence type="ECO:0000256" key="1">
    <source>
        <dbReference type="PIRSR" id="PIRSR006816-2"/>
    </source>
</evidence>
<dbReference type="EMBL" id="DRZI01000123">
    <property type="protein sequence ID" value="HHP81586.1"/>
    <property type="molecule type" value="Genomic_DNA"/>
</dbReference>
<keyword evidence="1" id="KW-0411">Iron-sulfur</keyword>
<dbReference type="GO" id="GO:0050660">
    <property type="term" value="F:flavin adenine dinucleotide binding"/>
    <property type="evidence" value="ECO:0007669"/>
    <property type="project" value="InterPro"/>
</dbReference>
<dbReference type="AlphaFoldDB" id="A0A7C5XK97"/>
<dbReference type="InterPro" id="IPR019480">
    <property type="entry name" value="Dihydroorotate_DH_Fe-S-bd"/>
</dbReference>
<dbReference type="Pfam" id="PF10418">
    <property type="entry name" value="DHODB_Fe-S_bind"/>
    <property type="match status" value="1"/>
</dbReference>
<comment type="caution">
    <text evidence="4">The sequence shown here is derived from an EMBL/GenBank/DDBJ whole genome shotgun (WGS) entry which is preliminary data.</text>
</comment>
<organism evidence="4">
    <name type="scientific">Ignisphaera aggregans</name>
    <dbReference type="NCBI Taxonomy" id="334771"/>
    <lineage>
        <taxon>Archaea</taxon>
        <taxon>Thermoproteota</taxon>
        <taxon>Thermoprotei</taxon>
        <taxon>Desulfurococcales</taxon>
        <taxon>Desulfurococcaceae</taxon>
        <taxon>Ignisphaera</taxon>
    </lineage>
</organism>
<keyword evidence="1" id="KW-0001">2Fe-2S</keyword>
<feature type="domain" description="Oxidoreductase FAD/NAD(P)-binding" evidence="2">
    <location>
        <begin position="114"/>
        <end position="217"/>
    </location>
</feature>
<comment type="cofactor">
    <cofactor evidence="1">
        <name>[2Fe-2S] cluster</name>
        <dbReference type="ChEBI" id="CHEBI:190135"/>
    </cofactor>
    <text evidence="1">Binds 1 [2Fe-2S] cluster per subunit.</text>
</comment>
<dbReference type="PANTHER" id="PTHR43513">
    <property type="entry name" value="DIHYDROOROTATE DEHYDROGENASE B (NAD(+)), ELECTRON TRANSFER SUBUNIT"/>
    <property type="match status" value="1"/>
</dbReference>
<dbReference type="InterPro" id="IPR012165">
    <property type="entry name" value="Cyt_c3_hydrogenase_gsu"/>
</dbReference>
<dbReference type="SUPFAM" id="SSF63380">
    <property type="entry name" value="Riboflavin synthase domain-like"/>
    <property type="match status" value="1"/>
</dbReference>
<feature type="binding site" evidence="1">
    <location>
        <position position="245"/>
    </location>
    <ligand>
        <name>[2Fe-2S] cluster</name>
        <dbReference type="ChEBI" id="CHEBI:190135"/>
    </ligand>
</feature>
<dbReference type="Gene3D" id="3.40.50.80">
    <property type="entry name" value="Nucleotide-binding domain of ferredoxin-NADP reductase (FNR) module"/>
    <property type="match status" value="1"/>
</dbReference>
<feature type="domain" description="Dihydroorotate dehydrogenase electron transfer subunit iron-sulphur cluster binding" evidence="3">
    <location>
        <begin position="235"/>
        <end position="264"/>
    </location>
</feature>
<dbReference type="GO" id="GO:0016491">
    <property type="term" value="F:oxidoreductase activity"/>
    <property type="evidence" value="ECO:0007669"/>
    <property type="project" value="InterPro"/>
</dbReference>
<dbReference type="InterPro" id="IPR039261">
    <property type="entry name" value="FNR_nucleotide-bd"/>
</dbReference>
<feature type="binding site" evidence="1">
    <location>
        <position position="248"/>
    </location>
    <ligand>
        <name>[2Fe-2S] cluster</name>
        <dbReference type="ChEBI" id="CHEBI:190135"/>
    </ligand>
</feature>
<evidence type="ECO:0000259" key="3">
    <source>
        <dbReference type="Pfam" id="PF10418"/>
    </source>
</evidence>
<reference evidence="4" key="1">
    <citation type="journal article" date="2020" name="mSystems">
        <title>Genome- and Community-Level Interaction Insights into Carbon Utilization and Element Cycling Functions of Hydrothermarchaeota in Hydrothermal Sediment.</title>
        <authorList>
            <person name="Zhou Z."/>
            <person name="Liu Y."/>
            <person name="Xu W."/>
            <person name="Pan J."/>
            <person name="Luo Z.H."/>
            <person name="Li M."/>
        </authorList>
    </citation>
    <scope>NUCLEOTIDE SEQUENCE [LARGE SCALE GENOMIC DNA]</scope>
    <source>
        <strain evidence="4">SpSt-1121</strain>
    </source>
</reference>
<dbReference type="InterPro" id="IPR001709">
    <property type="entry name" value="Flavoprot_Pyr_Nucl_cyt_Rdtase"/>
</dbReference>
<dbReference type="InterPro" id="IPR001433">
    <property type="entry name" value="OxRdtase_FAD/NAD-bd"/>
</dbReference>
<dbReference type="PIRSF" id="PIRSF006816">
    <property type="entry name" value="Cyc3_hyd_g"/>
    <property type="match status" value="1"/>
</dbReference>
<proteinExistence type="predicted"/>
<dbReference type="InterPro" id="IPR017938">
    <property type="entry name" value="Riboflavin_synthase-like_b-brl"/>
</dbReference>